<accession>A0A8S1RNP3</accession>
<proteinExistence type="predicted"/>
<name>A0A8S1RNP3_9CILI</name>
<keyword evidence="2" id="KW-1185">Reference proteome</keyword>
<dbReference type="Proteomes" id="UP000692954">
    <property type="component" value="Unassembled WGS sequence"/>
</dbReference>
<dbReference type="AlphaFoldDB" id="A0A8S1RNP3"/>
<dbReference type="EMBL" id="CAJJDN010000245">
    <property type="protein sequence ID" value="CAD8129816.1"/>
    <property type="molecule type" value="Genomic_DNA"/>
</dbReference>
<reference evidence="1" key="1">
    <citation type="submission" date="2021-01" db="EMBL/GenBank/DDBJ databases">
        <authorList>
            <consortium name="Genoscope - CEA"/>
            <person name="William W."/>
        </authorList>
    </citation>
    <scope>NUCLEOTIDE SEQUENCE</scope>
</reference>
<organism evidence="1 2">
    <name type="scientific">Paramecium sonneborni</name>
    <dbReference type="NCBI Taxonomy" id="65129"/>
    <lineage>
        <taxon>Eukaryota</taxon>
        <taxon>Sar</taxon>
        <taxon>Alveolata</taxon>
        <taxon>Ciliophora</taxon>
        <taxon>Intramacronucleata</taxon>
        <taxon>Oligohymenophorea</taxon>
        <taxon>Peniculida</taxon>
        <taxon>Parameciidae</taxon>
        <taxon>Paramecium</taxon>
    </lineage>
</organism>
<gene>
    <name evidence="1" type="ORF">PSON_ATCC_30995.1.T2450016</name>
</gene>
<sequence>MIQKHNIPSLKSKFSLSNNLIFLIQFQCINNNHQYLNEYREYLIFSENSSVTQRFCLTIYYHIIQQQEKLIPTLVNNIIIQRIILLNRNHQNQKLVFCIQFCFCNIANKIQNSQSIQYRETVQISSLHNKKQLHLIMEQFTENYIYQIQQRKTLLNR</sequence>
<evidence type="ECO:0000313" key="2">
    <source>
        <dbReference type="Proteomes" id="UP000692954"/>
    </source>
</evidence>
<comment type="caution">
    <text evidence="1">The sequence shown here is derived from an EMBL/GenBank/DDBJ whole genome shotgun (WGS) entry which is preliminary data.</text>
</comment>
<protein>
    <submittedName>
        <fullName evidence="1">Uncharacterized protein</fullName>
    </submittedName>
</protein>
<evidence type="ECO:0000313" key="1">
    <source>
        <dbReference type="EMBL" id="CAD8129816.1"/>
    </source>
</evidence>